<dbReference type="GO" id="GO:0016787">
    <property type="term" value="F:hydrolase activity"/>
    <property type="evidence" value="ECO:0007669"/>
    <property type="project" value="UniProtKB-KW"/>
</dbReference>
<dbReference type="Pfam" id="PF00149">
    <property type="entry name" value="Metallophos"/>
    <property type="match status" value="1"/>
</dbReference>
<dbReference type="Gene3D" id="3.60.21.10">
    <property type="match status" value="1"/>
</dbReference>
<dbReference type="KEGG" id="bcoh:BC6307_03900"/>
<dbReference type="PIRSF" id="PIRSF033091">
    <property type="entry name" value="Pesterase_YhaO"/>
    <property type="match status" value="1"/>
</dbReference>
<dbReference type="InterPro" id="IPR004843">
    <property type="entry name" value="Calcineurin-like_PHP"/>
</dbReference>
<accession>A0A223KXX9</accession>
<gene>
    <name evidence="3" type="ORF">BC6307_03900</name>
</gene>
<protein>
    <recommendedName>
        <fullName evidence="2">Calcineurin-like phosphoesterase domain-containing protein</fullName>
    </recommendedName>
</protein>
<dbReference type="STRING" id="1314751.GCA_001591425_03519"/>
<keyword evidence="4" id="KW-1185">Reference proteome</keyword>
<dbReference type="InterPro" id="IPR041796">
    <property type="entry name" value="Mre11_N"/>
</dbReference>
<evidence type="ECO:0000256" key="1">
    <source>
        <dbReference type="ARBA" id="ARBA00022801"/>
    </source>
</evidence>
<dbReference type="PANTHER" id="PTHR30337">
    <property type="entry name" value="COMPONENT OF ATP-DEPENDENT DSDNA EXONUCLEASE"/>
    <property type="match status" value="1"/>
</dbReference>
<dbReference type="InterPro" id="IPR029052">
    <property type="entry name" value="Metallo-depent_PP-like"/>
</dbReference>
<dbReference type="AlphaFoldDB" id="A0A223KXX9"/>
<dbReference type="CDD" id="cd00840">
    <property type="entry name" value="MPP_Mre11_N"/>
    <property type="match status" value="1"/>
</dbReference>
<dbReference type="Proteomes" id="UP000215224">
    <property type="component" value="Chromosome"/>
</dbReference>
<evidence type="ECO:0000313" key="4">
    <source>
        <dbReference type="Proteomes" id="UP000215224"/>
    </source>
</evidence>
<organism evidence="3 4">
    <name type="scientific">Sutcliffiella cohnii</name>
    <dbReference type="NCBI Taxonomy" id="33932"/>
    <lineage>
        <taxon>Bacteria</taxon>
        <taxon>Bacillati</taxon>
        <taxon>Bacillota</taxon>
        <taxon>Bacilli</taxon>
        <taxon>Bacillales</taxon>
        <taxon>Bacillaceae</taxon>
        <taxon>Sutcliffiella</taxon>
    </lineage>
</organism>
<dbReference type="EMBL" id="CP018866">
    <property type="protein sequence ID" value="AST94213.1"/>
    <property type="molecule type" value="Genomic_DNA"/>
</dbReference>
<keyword evidence="1" id="KW-0378">Hydrolase</keyword>
<name>A0A223KXX9_9BACI</name>
<dbReference type="InterPro" id="IPR050535">
    <property type="entry name" value="DNA_Repair-Maintenance_Comp"/>
</dbReference>
<sequence>MHSIKFLHCADLHIDSPFYGLHTLPNNILKKVRASTFESLRKVVQTALDEEVDFVLIAGDLFDGENRSIYAQAKLREQFLQLQEANIHVYVIHGNHDHLEGNTSTSFQYPNNVHIFPAEVTSFPFYKHNQHVANIYGFSYPTRHHYENRVDEYVKEEDVPFHIGMIHGNLAGREEHDPYAPFTVQQLLSKQFNYWALGHIHKREILYSNPYIVYPGNIQGRHKKEEGTKGCYVVTMSEEKTELQFFKTETVLWDTTFINIENMKSIDRIVDAIQDEKRKKRAKHEGVLLQVILQGQGELHSELVQQDNQNDLLVLLNEQEEEDVHFVYTYDLKVQTQPLINKDQLKETPFFIDFFKLVEETSDIDFSALYSHSEARKYLTSLTLEEKQEMKTEAEQWIITKILEEKR</sequence>
<dbReference type="InterPro" id="IPR014576">
    <property type="entry name" value="Pesterase_YhaO"/>
</dbReference>
<dbReference type="PANTHER" id="PTHR30337:SF7">
    <property type="entry name" value="PHOSPHOESTERASE"/>
    <property type="match status" value="1"/>
</dbReference>
<evidence type="ECO:0000313" key="3">
    <source>
        <dbReference type="EMBL" id="AST94213.1"/>
    </source>
</evidence>
<evidence type="ECO:0000259" key="2">
    <source>
        <dbReference type="Pfam" id="PF00149"/>
    </source>
</evidence>
<reference evidence="3 4" key="1">
    <citation type="submission" date="2016-12" db="EMBL/GenBank/DDBJ databases">
        <title>The whole genome sequencing and assembly of Bacillus cohnii DSM 6307T strain.</title>
        <authorList>
            <person name="Lee Y.-J."/>
            <person name="Yi H."/>
            <person name="Bahn Y.-S."/>
            <person name="Kim J.F."/>
            <person name="Lee D.-W."/>
        </authorList>
    </citation>
    <scope>NUCLEOTIDE SEQUENCE [LARGE SCALE GENOMIC DNA]</scope>
    <source>
        <strain evidence="3 4">DSM 6307</strain>
    </source>
</reference>
<feature type="domain" description="Calcineurin-like phosphoesterase" evidence="2">
    <location>
        <begin position="4"/>
        <end position="202"/>
    </location>
</feature>
<proteinExistence type="predicted"/>
<dbReference type="SUPFAM" id="SSF56300">
    <property type="entry name" value="Metallo-dependent phosphatases"/>
    <property type="match status" value="1"/>
</dbReference>